<dbReference type="PANTHER" id="PTHR21197">
    <property type="entry name" value="UDP-GALACTOPYRANOSE MUTASE"/>
    <property type="match status" value="1"/>
</dbReference>
<gene>
    <name evidence="2" type="ORF">TCARB_1460</name>
</gene>
<dbReference type="Pfam" id="PF01593">
    <property type="entry name" value="Amino_oxidase"/>
    <property type="match status" value="1"/>
</dbReference>
<name>A0A3G1A9Q2_9CREN</name>
<dbReference type="PANTHER" id="PTHR21197:SF0">
    <property type="entry name" value="UDP-GALACTOPYRANOSE MUTASE"/>
    <property type="match status" value="1"/>
</dbReference>
<dbReference type="GO" id="GO:0016491">
    <property type="term" value="F:oxidoreductase activity"/>
    <property type="evidence" value="ECO:0007669"/>
    <property type="project" value="InterPro"/>
</dbReference>
<dbReference type="GO" id="GO:0005829">
    <property type="term" value="C:cytosol"/>
    <property type="evidence" value="ECO:0007669"/>
    <property type="project" value="TreeGrafter"/>
</dbReference>
<organism evidence="2 3">
    <name type="scientific">Thermofilum adornatum 1505</name>
    <dbReference type="NCBI Taxonomy" id="697581"/>
    <lineage>
        <taxon>Archaea</taxon>
        <taxon>Thermoproteota</taxon>
        <taxon>Thermoprotei</taxon>
        <taxon>Thermofilales</taxon>
        <taxon>Thermofilaceae</taxon>
        <taxon>Thermofilum</taxon>
    </lineage>
</organism>
<sequence>MKIAFDVKIAVLGGGLAGTAFAYEASRRGFSVTLVEKEERLGGLLRSENIDGYVFDAGGSHILFSRDQRRMRFFLGLLGNNVVRHRRDARVYFEGKYVKYPFENGLYMLSPDFRYRALRDLLNKYIKHRCGEAENVSNFEEWIYATFGETIADSYLIPYNRKLWKRDLKQISLEWVGNRVPNPPLDDLLKTAVGINTEGYLHQLNFVYPRVGGIQELVNAFESRLRKNGNVELRLGQRVDAIDPRAKSIVLSNGETLQYDRVVSSLPLPEVARIAGLRGFPHLDYNSLIVVGIGLRDTRLPRYHWVYFPDEETIFHRIAFLSNYSPFMAPRNGANIIAEITVPPSERLDPEKSVQKTIEGLEAVGLIRGDRVEVAKAWFWKYGYVVYDRNYSKSVKRARRELRDAGIMTIGRFGLWSYLNMDDVVFSSFEAARALR</sequence>
<protein>
    <submittedName>
        <fullName evidence="2">Amine oxidase, flavin-containing</fullName>
    </submittedName>
</protein>
<dbReference type="KEGG" id="tcb:TCARB_1460"/>
<dbReference type="RefSeq" id="WP_052887087.1">
    <property type="nucleotide sequence ID" value="NZ_CP007493.1"/>
</dbReference>
<dbReference type="Gene3D" id="3.50.50.60">
    <property type="entry name" value="FAD/NAD(P)-binding domain"/>
    <property type="match status" value="1"/>
</dbReference>
<evidence type="ECO:0000313" key="3">
    <source>
        <dbReference type="Proteomes" id="UP000266720"/>
    </source>
</evidence>
<reference evidence="3" key="1">
    <citation type="book" date="2010" name="EXTREMOPHILES" publisher="0:0-0">
        <title>Complete genome sequences of ten hyperthermophilic archaea reveal their metabolic capabilities and possible ecological roles.</title>
        <editorList>
            <person name="?"/>
        </editorList>
        <authorList>
            <person name="Ravin N.V."/>
            <person name="Mardanov A.V."/>
            <person name="Bonch-Osmolovskaya E.A."/>
            <person name="Skryabin K.G."/>
        </authorList>
    </citation>
    <scope>NUCLEOTIDE SEQUENCE [LARGE SCALE GENOMIC DNA]</scope>
    <source>
        <strain evidence="3">1505</strain>
    </source>
</reference>
<proteinExistence type="predicted"/>
<dbReference type="InterPro" id="IPR036188">
    <property type="entry name" value="FAD/NAD-bd_sf"/>
</dbReference>
<dbReference type="EMBL" id="CP007493">
    <property type="protein sequence ID" value="AJB42504.1"/>
    <property type="molecule type" value="Genomic_DNA"/>
</dbReference>
<feature type="domain" description="Amine oxidase" evidence="1">
    <location>
        <begin position="16"/>
        <end position="364"/>
    </location>
</feature>
<dbReference type="InterPro" id="IPR002937">
    <property type="entry name" value="Amino_oxidase"/>
</dbReference>
<dbReference type="GO" id="GO:0050660">
    <property type="term" value="F:flavin adenine dinucleotide binding"/>
    <property type="evidence" value="ECO:0007669"/>
    <property type="project" value="TreeGrafter"/>
</dbReference>
<dbReference type="AlphaFoldDB" id="A0A3G1A9Q2"/>
<dbReference type="STRING" id="697581.TCARB_1460"/>
<accession>A0A3G1A9Q2</accession>
<dbReference type="GO" id="GO:0008767">
    <property type="term" value="F:UDP-galactopyranose mutase activity"/>
    <property type="evidence" value="ECO:0007669"/>
    <property type="project" value="TreeGrafter"/>
</dbReference>
<dbReference type="Proteomes" id="UP000266720">
    <property type="component" value="Chromosome"/>
</dbReference>
<dbReference type="GeneID" id="25406864"/>
<evidence type="ECO:0000313" key="2">
    <source>
        <dbReference type="EMBL" id="AJB42504.1"/>
    </source>
</evidence>
<evidence type="ECO:0000259" key="1">
    <source>
        <dbReference type="Pfam" id="PF01593"/>
    </source>
</evidence>
<dbReference type="SUPFAM" id="SSF51971">
    <property type="entry name" value="Nucleotide-binding domain"/>
    <property type="match status" value="1"/>
</dbReference>